<dbReference type="InterPro" id="IPR007627">
    <property type="entry name" value="RNA_pol_sigma70_r2"/>
</dbReference>
<dbReference type="GO" id="GO:0003677">
    <property type="term" value="F:DNA binding"/>
    <property type="evidence" value="ECO:0007669"/>
    <property type="project" value="InterPro"/>
</dbReference>
<evidence type="ECO:0000256" key="3">
    <source>
        <dbReference type="ARBA" id="ARBA00023082"/>
    </source>
</evidence>
<keyword evidence="8" id="KW-1185">Reference proteome</keyword>
<feature type="domain" description="RNA polymerase sigma-70 region 2" evidence="5">
    <location>
        <begin position="29"/>
        <end position="94"/>
    </location>
</feature>
<organism evidence="7 8">
    <name type="scientific">Jiulongibacter sediminis</name>
    <dbReference type="NCBI Taxonomy" id="1605367"/>
    <lineage>
        <taxon>Bacteria</taxon>
        <taxon>Pseudomonadati</taxon>
        <taxon>Bacteroidota</taxon>
        <taxon>Cytophagia</taxon>
        <taxon>Cytophagales</taxon>
        <taxon>Leadbetterellaceae</taxon>
        <taxon>Jiulongibacter</taxon>
    </lineage>
</organism>
<evidence type="ECO:0000256" key="4">
    <source>
        <dbReference type="ARBA" id="ARBA00023163"/>
    </source>
</evidence>
<dbReference type="RefSeq" id="WP_055151878.1">
    <property type="nucleotide sequence ID" value="NZ_CAKZPM010000044.1"/>
</dbReference>
<protein>
    <submittedName>
        <fullName evidence="7">RNA polymerase sigma-70 factor</fullName>
    </submittedName>
</protein>
<accession>A0A0P7BYH8</accession>
<proteinExistence type="inferred from homology"/>
<evidence type="ECO:0000259" key="5">
    <source>
        <dbReference type="Pfam" id="PF04542"/>
    </source>
</evidence>
<dbReference type="NCBIfam" id="TIGR02937">
    <property type="entry name" value="sigma70-ECF"/>
    <property type="match status" value="1"/>
</dbReference>
<dbReference type="Proteomes" id="UP000050454">
    <property type="component" value="Unassembled WGS sequence"/>
</dbReference>
<dbReference type="PANTHER" id="PTHR43133:SF46">
    <property type="entry name" value="RNA POLYMERASE SIGMA-70 FACTOR ECF SUBFAMILY"/>
    <property type="match status" value="1"/>
</dbReference>
<dbReference type="Gene3D" id="1.10.10.10">
    <property type="entry name" value="Winged helix-like DNA-binding domain superfamily/Winged helix DNA-binding domain"/>
    <property type="match status" value="1"/>
</dbReference>
<dbReference type="GO" id="GO:0006352">
    <property type="term" value="P:DNA-templated transcription initiation"/>
    <property type="evidence" value="ECO:0007669"/>
    <property type="project" value="InterPro"/>
</dbReference>
<dbReference type="PANTHER" id="PTHR43133">
    <property type="entry name" value="RNA POLYMERASE ECF-TYPE SIGMA FACTO"/>
    <property type="match status" value="1"/>
</dbReference>
<keyword evidence="4" id="KW-0804">Transcription</keyword>
<keyword evidence="2" id="KW-0805">Transcription regulation</keyword>
<dbReference type="OrthoDB" id="941544at2"/>
<reference evidence="7 8" key="1">
    <citation type="submission" date="2015-07" db="EMBL/GenBank/DDBJ databases">
        <title>The draft genome sequence of Leadbetterella sp. JN14-9.</title>
        <authorList>
            <person name="Liu Y."/>
            <person name="Du J."/>
            <person name="Shao Z."/>
        </authorList>
    </citation>
    <scope>NUCLEOTIDE SEQUENCE [LARGE SCALE GENOMIC DNA]</scope>
    <source>
        <strain evidence="7 8">JN14-9</strain>
    </source>
</reference>
<evidence type="ECO:0000256" key="2">
    <source>
        <dbReference type="ARBA" id="ARBA00023015"/>
    </source>
</evidence>
<evidence type="ECO:0000256" key="1">
    <source>
        <dbReference type="ARBA" id="ARBA00010641"/>
    </source>
</evidence>
<dbReference type="GO" id="GO:0016987">
    <property type="term" value="F:sigma factor activity"/>
    <property type="evidence" value="ECO:0007669"/>
    <property type="project" value="UniProtKB-KW"/>
</dbReference>
<dbReference type="SUPFAM" id="SSF88659">
    <property type="entry name" value="Sigma3 and sigma4 domains of RNA polymerase sigma factors"/>
    <property type="match status" value="1"/>
</dbReference>
<evidence type="ECO:0000313" key="8">
    <source>
        <dbReference type="Proteomes" id="UP000050454"/>
    </source>
</evidence>
<dbReference type="Pfam" id="PF04542">
    <property type="entry name" value="Sigma70_r2"/>
    <property type="match status" value="1"/>
</dbReference>
<dbReference type="InterPro" id="IPR039425">
    <property type="entry name" value="RNA_pol_sigma-70-like"/>
</dbReference>
<name>A0A0P7BYH8_9BACT</name>
<dbReference type="PATRIC" id="fig|1605367.3.peg.1227"/>
<evidence type="ECO:0000313" key="7">
    <source>
        <dbReference type="EMBL" id="KPM46613.1"/>
    </source>
</evidence>
<feature type="domain" description="RNA polymerase sigma factor 70 region 4 type 2" evidence="6">
    <location>
        <begin position="120"/>
        <end position="172"/>
    </location>
</feature>
<keyword evidence="3" id="KW-0731">Sigma factor</keyword>
<dbReference type="AlphaFoldDB" id="A0A0P7BYH8"/>
<dbReference type="InterPro" id="IPR036388">
    <property type="entry name" value="WH-like_DNA-bd_sf"/>
</dbReference>
<dbReference type="SUPFAM" id="SSF88946">
    <property type="entry name" value="Sigma2 domain of RNA polymerase sigma factors"/>
    <property type="match status" value="1"/>
</dbReference>
<dbReference type="Pfam" id="PF08281">
    <property type="entry name" value="Sigma70_r4_2"/>
    <property type="match status" value="1"/>
</dbReference>
<dbReference type="CDD" id="cd06171">
    <property type="entry name" value="Sigma70_r4"/>
    <property type="match status" value="1"/>
</dbReference>
<dbReference type="InterPro" id="IPR013325">
    <property type="entry name" value="RNA_pol_sigma_r2"/>
</dbReference>
<gene>
    <name evidence="7" type="ORF">AFM12_18910</name>
</gene>
<dbReference type="STRING" id="1605367.AFM12_18910"/>
<evidence type="ECO:0000259" key="6">
    <source>
        <dbReference type="Pfam" id="PF08281"/>
    </source>
</evidence>
<dbReference type="InterPro" id="IPR014284">
    <property type="entry name" value="RNA_pol_sigma-70_dom"/>
</dbReference>
<sequence length="188" mass="21447">MTKILSLFDSEYELAKAIKQGDRKAQTLLYDRYSGLMLAICQRYLGDKMLAEDVMIQGFMKIFDKIGQFSFNGSFEGWIKRIMVNEALMKLRSVKNIEVDMDEVSASNFKTNETTSLEREDLMKMIQSLPQGYRTVFNLYAIEGYSHAEIATQLGISEGTSKSQLSRARALLQEKLAGLDNELRQTLK</sequence>
<dbReference type="Gene3D" id="1.10.1740.10">
    <property type="match status" value="1"/>
</dbReference>
<dbReference type="InterPro" id="IPR013249">
    <property type="entry name" value="RNA_pol_sigma70_r4_t2"/>
</dbReference>
<dbReference type="EMBL" id="LGTQ01000016">
    <property type="protein sequence ID" value="KPM46613.1"/>
    <property type="molecule type" value="Genomic_DNA"/>
</dbReference>
<comment type="similarity">
    <text evidence="1">Belongs to the sigma-70 factor family. ECF subfamily.</text>
</comment>
<dbReference type="InterPro" id="IPR013324">
    <property type="entry name" value="RNA_pol_sigma_r3/r4-like"/>
</dbReference>
<comment type="caution">
    <text evidence="7">The sequence shown here is derived from an EMBL/GenBank/DDBJ whole genome shotgun (WGS) entry which is preliminary data.</text>
</comment>